<name>A0ABW0QFF9_9BURK</name>
<protein>
    <submittedName>
        <fullName evidence="2">Uncharacterized protein</fullName>
    </submittedName>
</protein>
<evidence type="ECO:0000313" key="3">
    <source>
        <dbReference type="Proteomes" id="UP001596084"/>
    </source>
</evidence>
<accession>A0ABW0QFF9</accession>
<comment type="caution">
    <text evidence="2">The sequence shown here is derived from an EMBL/GenBank/DDBJ whole genome shotgun (WGS) entry which is preliminary data.</text>
</comment>
<dbReference type="RefSeq" id="WP_068834781.1">
    <property type="nucleotide sequence ID" value="NZ_JBHSMX010000066.1"/>
</dbReference>
<evidence type="ECO:0000313" key="2">
    <source>
        <dbReference type="EMBL" id="MFC5523694.1"/>
    </source>
</evidence>
<organism evidence="2 3">
    <name type="scientific">Polaromonas jejuensis</name>
    <dbReference type="NCBI Taxonomy" id="457502"/>
    <lineage>
        <taxon>Bacteria</taxon>
        <taxon>Pseudomonadati</taxon>
        <taxon>Pseudomonadota</taxon>
        <taxon>Betaproteobacteria</taxon>
        <taxon>Burkholderiales</taxon>
        <taxon>Comamonadaceae</taxon>
        <taxon>Polaromonas</taxon>
    </lineage>
</organism>
<proteinExistence type="predicted"/>
<feature type="region of interest" description="Disordered" evidence="1">
    <location>
        <begin position="36"/>
        <end position="60"/>
    </location>
</feature>
<reference evidence="3" key="1">
    <citation type="journal article" date="2019" name="Int. J. Syst. Evol. Microbiol.">
        <title>The Global Catalogue of Microorganisms (GCM) 10K type strain sequencing project: providing services to taxonomists for standard genome sequencing and annotation.</title>
        <authorList>
            <consortium name="The Broad Institute Genomics Platform"/>
            <consortium name="The Broad Institute Genome Sequencing Center for Infectious Disease"/>
            <person name="Wu L."/>
            <person name="Ma J."/>
        </authorList>
    </citation>
    <scope>NUCLEOTIDE SEQUENCE [LARGE SCALE GENOMIC DNA]</scope>
    <source>
        <strain evidence="3">CGMCC 4.7277</strain>
    </source>
</reference>
<dbReference type="Proteomes" id="UP001596084">
    <property type="component" value="Unassembled WGS sequence"/>
</dbReference>
<feature type="compositionally biased region" description="Low complexity" evidence="1">
    <location>
        <begin position="36"/>
        <end position="52"/>
    </location>
</feature>
<gene>
    <name evidence="2" type="ORF">ACFPP7_22640</name>
</gene>
<dbReference type="EMBL" id="JBHSMX010000066">
    <property type="protein sequence ID" value="MFC5523694.1"/>
    <property type="molecule type" value="Genomic_DNA"/>
</dbReference>
<sequence length="60" mass="6427">MSQRDMFSELIEGFAAMQAHREGKLSQYFAKQEAKPVAAPAKTPATTAPDTVFDAASPLA</sequence>
<keyword evidence="3" id="KW-1185">Reference proteome</keyword>
<evidence type="ECO:0000256" key="1">
    <source>
        <dbReference type="SAM" id="MobiDB-lite"/>
    </source>
</evidence>